<dbReference type="AlphaFoldDB" id="A0A0L0WB76"/>
<dbReference type="GO" id="GO:0005737">
    <property type="term" value="C:cytoplasm"/>
    <property type="evidence" value="ECO:0007669"/>
    <property type="project" value="TreeGrafter"/>
</dbReference>
<dbReference type="InterPro" id="IPR006638">
    <property type="entry name" value="Elp3/MiaA/NifB-like_rSAM"/>
</dbReference>
<organism evidence="8 9">
    <name type="scientific">Gottschalkia purinilytica</name>
    <name type="common">Clostridium purinilyticum</name>
    <dbReference type="NCBI Taxonomy" id="1503"/>
    <lineage>
        <taxon>Bacteria</taxon>
        <taxon>Bacillati</taxon>
        <taxon>Bacillota</taxon>
        <taxon>Tissierellia</taxon>
        <taxon>Tissierellales</taxon>
        <taxon>Gottschalkiaceae</taxon>
        <taxon>Gottschalkia</taxon>
    </lineage>
</organism>
<dbReference type="PANTHER" id="PTHR11135:SF0">
    <property type="entry name" value="ELONGATOR COMPLEX PROTEIN 3"/>
    <property type="match status" value="1"/>
</dbReference>
<dbReference type="Pfam" id="PF04055">
    <property type="entry name" value="Radical_SAM"/>
    <property type="match status" value="1"/>
</dbReference>
<dbReference type="SFLD" id="SFLDG01082">
    <property type="entry name" value="B12-binding_domain_containing"/>
    <property type="match status" value="1"/>
</dbReference>
<gene>
    <name evidence="8" type="ORF">CLPU_5c00860</name>
</gene>
<keyword evidence="9" id="KW-1185">Reference proteome</keyword>
<dbReference type="SUPFAM" id="SSF102114">
    <property type="entry name" value="Radical SAM enzymes"/>
    <property type="match status" value="1"/>
</dbReference>
<dbReference type="GO" id="GO:0046872">
    <property type="term" value="F:metal ion binding"/>
    <property type="evidence" value="ECO:0007669"/>
    <property type="project" value="UniProtKB-KW"/>
</dbReference>
<dbReference type="InterPro" id="IPR032432">
    <property type="entry name" value="Radical_SAM_C"/>
</dbReference>
<evidence type="ECO:0000256" key="2">
    <source>
        <dbReference type="ARBA" id="ARBA00022485"/>
    </source>
</evidence>
<evidence type="ECO:0000256" key="6">
    <source>
        <dbReference type="ARBA" id="ARBA00023014"/>
    </source>
</evidence>
<dbReference type="SFLD" id="SFLDS00029">
    <property type="entry name" value="Radical_SAM"/>
    <property type="match status" value="1"/>
</dbReference>
<feature type="domain" description="Radical SAM core" evidence="7">
    <location>
        <begin position="3"/>
        <end position="239"/>
    </location>
</feature>
<keyword evidence="2" id="KW-0004">4Fe-4S</keyword>
<evidence type="ECO:0000256" key="5">
    <source>
        <dbReference type="ARBA" id="ARBA00023004"/>
    </source>
</evidence>
<keyword evidence="5" id="KW-0408">Iron</keyword>
<evidence type="ECO:0000259" key="7">
    <source>
        <dbReference type="PROSITE" id="PS51918"/>
    </source>
</evidence>
<dbReference type="Gene3D" id="3.80.30.20">
    <property type="entry name" value="tm_1862 like domain"/>
    <property type="match status" value="1"/>
</dbReference>
<dbReference type="PANTHER" id="PTHR11135">
    <property type="entry name" value="HISTONE ACETYLTRANSFERASE-RELATED"/>
    <property type="match status" value="1"/>
</dbReference>
<dbReference type="Proteomes" id="UP000037267">
    <property type="component" value="Unassembled WGS sequence"/>
</dbReference>
<dbReference type="Pfam" id="PF16199">
    <property type="entry name" value="Radical_SAM_C"/>
    <property type="match status" value="1"/>
</dbReference>
<reference evidence="9" key="1">
    <citation type="submission" date="2015-07" db="EMBL/GenBank/DDBJ databases">
        <title>Draft genome sequence of the purine-degrading Gottschalkia purinilyticum DSM 1384 (formerly Clostridium purinilyticum).</title>
        <authorList>
            <person name="Poehlein A."/>
            <person name="Schiel-Bengelsdorf B."/>
            <person name="Bengelsdorf F.R."/>
            <person name="Daniel R."/>
            <person name="Duerre P."/>
        </authorList>
    </citation>
    <scope>NUCLEOTIDE SEQUENCE [LARGE SCALE GENOMIC DNA]</scope>
    <source>
        <strain evidence="9">DSM 1384</strain>
    </source>
</reference>
<dbReference type="FunFam" id="3.80.30.20:FF:000016">
    <property type="entry name" value="Oxygen-independent coproporphyrinogen III oxidase"/>
    <property type="match status" value="1"/>
</dbReference>
<evidence type="ECO:0000256" key="3">
    <source>
        <dbReference type="ARBA" id="ARBA00022691"/>
    </source>
</evidence>
<dbReference type="InterPro" id="IPR023404">
    <property type="entry name" value="rSAM_horseshoe"/>
</dbReference>
<dbReference type="InterPro" id="IPR007197">
    <property type="entry name" value="rSAM"/>
</dbReference>
<dbReference type="PROSITE" id="PS51918">
    <property type="entry name" value="RADICAL_SAM"/>
    <property type="match status" value="1"/>
</dbReference>
<keyword evidence="3" id="KW-0949">S-adenosyl-L-methionine</keyword>
<protein>
    <submittedName>
        <fullName evidence="8">Radical SAM domain protein</fullName>
    </submittedName>
</protein>
<evidence type="ECO:0000313" key="9">
    <source>
        <dbReference type="Proteomes" id="UP000037267"/>
    </source>
</evidence>
<dbReference type="PATRIC" id="fig|1503.3.peg.2610"/>
<keyword evidence="4" id="KW-0479">Metal-binding</keyword>
<dbReference type="GO" id="GO:0051539">
    <property type="term" value="F:4 iron, 4 sulfur cluster binding"/>
    <property type="evidence" value="ECO:0007669"/>
    <property type="project" value="UniProtKB-KW"/>
</dbReference>
<dbReference type="STRING" id="1503.CLPU_5c00860"/>
<evidence type="ECO:0000313" key="8">
    <source>
        <dbReference type="EMBL" id="KNF08779.1"/>
    </source>
</evidence>
<dbReference type="GO" id="GO:0002926">
    <property type="term" value="P:tRNA wobble base 5-methoxycarbonylmethyl-2-thiouridinylation"/>
    <property type="evidence" value="ECO:0007669"/>
    <property type="project" value="TreeGrafter"/>
</dbReference>
<accession>A0A0L0WB76</accession>
<sequence>MSTRYHIIPIFVPHTGCPHDCVFCNQRKITGVSTNITKDDVKEIIETYLQTIPQSNEKLEIAFYGGSFTGIESDVQKELLSIAFEYKKRGTVDRIRLSTRPDYIDDERLLLLKDHGVDIIELGVQSMDEEVLEKSYRGHTSDDVRKAVKLIREYDFYLGLQMMMGLPKDTREKILYTTYELLSLHPDFVRIYPTLVITDTYLEKQYLNGEYKPLTLEEAVSIATDVLMIFENYNIKVIRIGLQPSDNVAEGKEIVSGPFHSSFRQLVESNIYRHIMSEVLKDINTHTREIKILIGNKEISNLAGQRSSNIDFLKETFNLKKILIKGDNIPKDYFYIQTNNKSYKIDRKKYINNYLKQRDLLKLN</sequence>
<dbReference type="InterPro" id="IPR058240">
    <property type="entry name" value="rSAM_sf"/>
</dbReference>
<dbReference type="InterPro" id="IPR039661">
    <property type="entry name" value="ELP3"/>
</dbReference>
<evidence type="ECO:0000256" key="1">
    <source>
        <dbReference type="ARBA" id="ARBA00001966"/>
    </source>
</evidence>
<dbReference type="CDD" id="cd01335">
    <property type="entry name" value="Radical_SAM"/>
    <property type="match status" value="1"/>
</dbReference>
<dbReference type="OrthoDB" id="9815044at2"/>
<name>A0A0L0WB76_GOTPU</name>
<comment type="cofactor">
    <cofactor evidence="1">
        <name>[4Fe-4S] cluster</name>
        <dbReference type="ChEBI" id="CHEBI:49883"/>
    </cofactor>
</comment>
<dbReference type="RefSeq" id="WP_050354879.1">
    <property type="nucleotide sequence ID" value="NZ_LGSS01000005.1"/>
</dbReference>
<dbReference type="SMART" id="SM00729">
    <property type="entry name" value="Elp3"/>
    <property type="match status" value="1"/>
</dbReference>
<dbReference type="GO" id="GO:0003824">
    <property type="term" value="F:catalytic activity"/>
    <property type="evidence" value="ECO:0007669"/>
    <property type="project" value="InterPro"/>
</dbReference>
<dbReference type="EMBL" id="LGSS01000005">
    <property type="protein sequence ID" value="KNF08779.1"/>
    <property type="molecule type" value="Genomic_DNA"/>
</dbReference>
<keyword evidence="6" id="KW-0411">Iron-sulfur</keyword>
<proteinExistence type="predicted"/>
<comment type="caution">
    <text evidence="8">The sequence shown here is derived from an EMBL/GenBank/DDBJ whole genome shotgun (WGS) entry which is preliminary data.</text>
</comment>
<dbReference type="SFLD" id="SFLDG01086">
    <property type="entry name" value="elongater_protein-like"/>
    <property type="match status" value="1"/>
</dbReference>
<evidence type="ECO:0000256" key="4">
    <source>
        <dbReference type="ARBA" id="ARBA00022723"/>
    </source>
</evidence>